<comment type="caution">
    <text evidence="7">The sequence shown here is derived from an EMBL/GenBank/DDBJ whole genome shotgun (WGS) entry which is preliminary data.</text>
</comment>
<dbReference type="InterPro" id="IPR045155">
    <property type="entry name" value="Beta-lactam_cat"/>
</dbReference>
<evidence type="ECO:0000259" key="6">
    <source>
        <dbReference type="Pfam" id="PF13354"/>
    </source>
</evidence>
<reference evidence="7 8" key="1">
    <citation type="journal article" date="2011" name="Stand. Genomic Sci.">
        <title>High quality draft genome sequence of Segniliparus rugosus CDC 945(T)= (ATCC BAA-974(T)).</title>
        <authorList>
            <person name="Earl A.M."/>
            <person name="Desjardins C.A."/>
            <person name="Fitzgerald M.G."/>
            <person name="Arachchi H.M."/>
            <person name="Zeng Q."/>
            <person name="Mehta T."/>
            <person name="Griggs A."/>
            <person name="Birren B.W."/>
            <person name="Toney N.C."/>
            <person name="Carr J."/>
            <person name="Posey J."/>
            <person name="Butler W.R."/>
        </authorList>
    </citation>
    <scope>NUCLEOTIDE SEQUENCE [LARGE SCALE GENOMIC DNA]</scope>
    <source>
        <strain evidence="8">ATCC BAA-974 / DSM 45345 / CCUG 50838 / CIP 108380 / JCM 13579 / CDC 945</strain>
    </source>
</reference>
<evidence type="ECO:0000256" key="1">
    <source>
        <dbReference type="ARBA" id="ARBA00009009"/>
    </source>
</evidence>
<feature type="domain" description="Beta-lactamase class A catalytic" evidence="6">
    <location>
        <begin position="71"/>
        <end position="291"/>
    </location>
</feature>
<keyword evidence="4 5" id="KW-0046">Antibiotic resistance</keyword>
<dbReference type="GO" id="GO:0046677">
    <property type="term" value="P:response to antibiotic"/>
    <property type="evidence" value="ECO:0007669"/>
    <property type="project" value="UniProtKB-UniRule"/>
</dbReference>
<dbReference type="OrthoDB" id="9784149at2"/>
<name>E5XRK8_SEGRC</name>
<organism evidence="7 8">
    <name type="scientific">Segniliparus rugosus (strain ATCC BAA-974 / DSM 45345 / CCUG 50838 / CIP 108380 / JCM 13579 / CDC 945)</name>
    <dbReference type="NCBI Taxonomy" id="679197"/>
    <lineage>
        <taxon>Bacteria</taxon>
        <taxon>Bacillati</taxon>
        <taxon>Actinomycetota</taxon>
        <taxon>Actinomycetes</taxon>
        <taxon>Mycobacteriales</taxon>
        <taxon>Segniliparaceae</taxon>
        <taxon>Segniliparus</taxon>
    </lineage>
</organism>
<dbReference type="PANTHER" id="PTHR35333">
    <property type="entry name" value="BETA-LACTAMASE"/>
    <property type="match status" value="1"/>
</dbReference>
<dbReference type="Gene3D" id="3.40.710.10">
    <property type="entry name" value="DD-peptidase/beta-lactamase superfamily"/>
    <property type="match status" value="1"/>
</dbReference>
<accession>E5XRK8</accession>
<comment type="similarity">
    <text evidence="1 5">Belongs to the class-A beta-lactamase family.</text>
</comment>
<dbReference type="EC" id="3.5.2.6" evidence="2 5"/>
<dbReference type="SUPFAM" id="SSF56601">
    <property type="entry name" value="beta-lactamase/transpeptidase-like"/>
    <property type="match status" value="1"/>
</dbReference>
<evidence type="ECO:0000256" key="2">
    <source>
        <dbReference type="ARBA" id="ARBA00012865"/>
    </source>
</evidence>
<gene>
    <name evidence="7" type="ORF">HMPREF9336_02130</name>
</gene>
<dbReference type="InterPro" id="IPR012338">
    <property type="entry name" value="Beta-lactam/transpept-like"/>
</dbReference>
<dbReference type="HOGENOM" id="CLU_031960_6_0_11"/>
<dbReference type="InterPro" id="IPR000871">
    <property type="entry name" value="Beta-lactam_class-A"/>
</dbReference>
<dbReference type="GO" id="GO:0008800">
    <property type="term" value="F:beta-lactamase activity"/>
    <property type="evidence" value="ECO:0007669"/>
    <property type="project" value="UniProtKB-UniRule"/>
</dbReference>
<comment type="catalytic activity">
    <reaction evidence="5">
        <text>a beta-lactam + H2O = a substituted beta-amino acid</text>
        <dbReference type="Rhea" id="RHEA:20401"/>
        <dbReference type="ChEBI" id="CHEBI:15377"/>
        <dbReference type="ChEBI" id="CHEBI:35627"/>
        <dbReference type="ChEBI" id="CHEBI:140347"/>
        <dbReference type="EC" id="3.5.2.6"/>
    </reaction>
</comment>
<dbReference type="AlphaFoldDB" id="E5XRK8"/>
<dbReference type="Proteomes" id="UP000004816">
    <property type="component" value="Unassembled WGS sequence"/>
</dbReference>
<dbReference type="NCBIfam" id="NF033103">
    <property type="entry name" value="bla_class_A"/>
    <property type="match status" value="1"/>
</dbReference>
<keyword evidence="8" id="KW-1185">Reference proteome</keyword>
<dbReference type="EMBL" id="ACZI02000002">
    <property type="protein sequence ID" value="EFV13026.2"/>
    <property type="molecule type" value="Genomic_DNA"/>
</dbReference>
<dbReference type="Pfam" id="PF13354">
    <property type="entry name" value="Beta-lactamase2"/>
    <property type="match status" value="1"/>
</dbReference>
<evidence type="ECO:0000313" key="8">
    <source>
        <dbReference type="Proteomes" id="UP000004816"/>
    </source>
</evidence>
<dbReference type="RefSeq" id="WP_021030231.1">
    <property type="nucleotide sequence ID" value="NZ_KI391953.1"/>
</dbReference>
<dbReference type="PRINTS" id="PR00118">
    <property type="entry name" value="BLACTAMASEA"/>
</dbReference>
<dbReference type="PANTHER" id="PTHR35333:SF3">
    <property type="entry name" value="BETA-LACTAMASE-TYPE TRANSPEPTIDASE FOLD CONTAINING PROTEIN"/>
    <property type="match status" value="1"/>
</dbReference>
<dbReference type="PROSITE" id="PS00146">
    <property type="entry name" value="BETA_LACTAMASE_A"/>
    <property type="match status" value="1"/>
</dbReference>
<proteinExistence type="inferred from homology"/>
<dbReference type="eggNOG" id="COG2367">
    <property type="taxonomic scope" value="Bacteria"/>
</dbReference>
<keyword evidence="3 5" id="KW-0378">Hydrolase</keyword>
<evidence type="ECO:0000313" key="7">
    <source>
        <dbReference type="EMBL" id="EFV13026.2"/>
    </source>
</evidence>
<evidence type="ECO:0000256" key="5">
    <source>
        <dbReference type="RuleBase" id="RU361140"/>
    </source>
</evidence>
<evidence type="ECO:0000256" key="4">
    <source>
        <dbReference type="ARBA" id="ARBA00023251"/>
    </source>
</evidence>
<sequence>MSSHSPTRNAQLPRRAALCGLFALSVLSACGGPKDGRGGRTSSPESADLAAAAAFADAVTALERGHEAEVGVFVLDTGSGKTLEHRADQRFMMCSTFKALLAGAVLRKAQDEPGLLDRSIPVPAEAAAGAGYAPFGNSRLGKSATLAELCEASIQISDNIAANLLIDFLGGPPAVTSFFRSLDDTVTRLDRHEEAMSDGEAKDLLDTTTPRAIAKTLHKLALGEALAKPQRQQLVDWMLGSVTGTECIRAGLPSEWKVADKTGTGARGERHDIAIVWPTGGKAPLAVAILTRVQNKAERNDQLLADVASAARVALTR</sequence>
<dbReference type="GO" id="GO:0030655">
    <property type="term" value="P:beta-lactam antibiotic catabolic process"/>
    <property type="evidence" value="ECO:0007669"/>
    <property type="project" value="InterPro"/>
</dbReference>
<evidence type="ECO:0000256" key="3">
    <source>
        <dbReference type="ARBA" id="ARBA00022801"/>
    </source>
</evidence>
<dbReference type="InterPro" id="IPR023650">
    <property type="entry name" value="Beta-lactam_class-A_AS"/>
</dbReference>
<dbReference type="STRING" id="679197.HMPREF9336_02130"/>
<protein>
    <recommendedName>
        <fullName evidence="2 5">Beta-lactamase</fullName>
        <ecNumber evidence="2 5">3.5.2.6</ecNumber>
    </recommendedName>
</protein>